<evidence type="ECO:0000313" key="1">
    <source>
        <dbReference type="EMBL" id="ORC92762.1"/>
    </source>
</evidence>
<accession>A0A1X0P760</accession>
<sequence length="115" mass="12871">MEKILIINVTCNPPSISIIGPVKESTIEKLNEVLPGSCTTTNTGKVPFGFVRREEPPHWYGELHTQFASEDIGQSQLFIALLDAIEEEGGWRLCGCNALNHDFEKVTHKLFFVRA</sequence>
<keyword evidence="1" id="KW-0966">Cell projection</keyword>
<dbReference type="VEuPathDB" id="TriTrypDB:TM35_000035150"/>
<dbReference type="AlphaFoldDB" id="A0A1X0P760"/>
<proteinExistence type="predicted"/>
<keyword evidence="1" id="KW-0969">Cilium</keyword>
<keyword evidence="2" id="KW-1185">Reference proteome</keyword>
<dbReference type="PANTHER" id="PTHR39665">
    <property type="entry name" value="PARAFLAGELLAR ROD COMPONENT-RELATED"/>
    <property type="match status" value="1"/>
</dbReference>
<keyword evidence="1" id="KW-0282">Flagellum</keyword>
<gene>
    <name evidence="1" type="ORF">TM35_000035150</name>
</gene>
<organism evidence="1 2">
    <name type="scientific">Trypanosoma theileri</name>
    <dbReference type="NCBI Taxonomy" id="67003"/>
    <lineage>
        <taxon>Eukaryota</taxon>
        <taxon>Discoba</taxon>
        <taxon>Euglenozoa</taxon>
        <taxon>Kinetoplastea</taxon>
        <taxon>Metakinetoplastina</taxon>
        <taxon>Trypanosomatida</taxon>
        <taxon>Trypanosomatidae</taxon>
        <taxon>Trypanosoma</taxon>
    </lineage>
</organism>
<dbReference type="EMBL" id="NBCO01000003">
    <property type="protein sequence ID" value="ORC92762.1"/>
    <property type="molecule type" value="Genomic_DNA"/>
</dbReference>
<comment type="caution">
    <text evidence="1">The sequence shown here is derived from an EMBL/GenBank/DDBJ whole genome shotgun (WGS) entry which is preliminary data.</text>
</comment>
<dbReference type="Proteomes" id="UP000192257">
    <property type="component" value="Unassembled WGS sequence"/>
</dbReference>
<dbReference type="GeneID" id="39982062"/>
<protein>
    <submittedName>
        <fullName evidence="1">Putative mitochondrial paraflagellar rod component, putative (PFC16)</fullName>
    </submittedName>
</protein>
<dbReference type="PANTHER" id="PTHR39665:SF2">
    <property type="entry name" value="PARAFLAGELLAR ROD COMPONENT"/>
    <property type="match status" value="1"/>
</dbReference>
<evidence type="ECO:0000313" key="2">
    <source>
        <dbReference type="Proteomes" id="UP000192257"/>
    </source>
</evidence>
<reference evidence="1 2" key="1">
    <citation type="submission" date="2017-03" db="EMBL/GenBank/DDBJ databases">
        <title>An alternative strategy for trypanosome survival in the mammalian bloodstream revealed through genome and transcriptome analysis of the ubiquitous bovine parasite Trypanosoma (Megatrypanum) theileri.</title>
        <authorList>
            <person name="Kelly S."/>
            <person name="Ivens A."/>
            <person name="Mott A."/>
            <person name="O'Neill E."/>
            <person name="Emms D."/>
            <person name="Macleod O."/>
            <person name="Voorheis P."/>
            <person name="Matthews J."/>
            <person name="Matthews K."/>
            <person name="Carrington M."/>
        </authorList>
    </citation>
    <scope>NUCLEOTIDE SEQUENCE [LARGE SCALE GENOMIC DNA]</scope>
    <source>
        <strain evidence="1">Edinburgh</strain>
    </source>
</reference>
<dbReference type="OrthoDB" id="274715at2759"/>
<name>A0A1X0P760_9TRYP</name>
<dbReference type="RefSeq" id="XP_028886828.1">
    <property type="nucleotide sequence ID" value="XM_029022282.1"/>
</dbReference>